<dbReference type="SUPFAM" id="SSF55031">
    <property type="entry name" value="Bacterial exopeptidase dimerisation domain"/>
    <property type="match status" value="1"/>
</dbReference>
<keyword evidence="4" id="KW-1185">Reference proteome</keyword>
<evidence type="ECO:0000313" key="3">
    <source>
        <dbReference type="EMBL" id="USH04221.1"/>
    </source>
</evidence>
<feature type="domain" description="Peptidase M20 dimerisation" evidence="2">
    <location>
        <begin position="173"/>
        <end position="271"/>
    </location>
</feature>
<evidence type="ECO:0000256" key="1">
    <source>
        <dbReference type="ARBA" id="ARBA00022801"/>
    </source>
</evidence>
<name>A0ABY4WZ16_9GAMM</name>
<dbReference type="InterPro" id="IPR011650">
    <property type="entry name" value="Peptidase_M20_dimer"/>
</dbReference>
<accession>A0ABY4WZ16</accession>
<gene>
    <name evidence="3" type="ORF">K6Q96_20960</name>
</gene>
<dbReference type="Gene3D" id="3.30.70.360">
    <property type="match status" value="1"/>
</dbReference>
<protein>
    <submittedName>
        <fullName evidence="3">Amidohydrolase</fullName>
    </submittedName>
</protein>
<dbReference type="SUPFAM" id="SSF53187">
    <property type="entry name" value="Zn-dependent exopeptidases"/>
    <property type="match status" value="1"/>
</dbReference>
<organism evidence="3 4">
    <name type="scientific">Grimontia kaedaensis</name>
    <dbReference type="NCBI Taxonomy" id="2872157"/>
    <lineage>
        <taxon>Bacteria</taxon>
        <taxon>Pseudomonadati</taxon>
        <taxon>Pseudomonadota</taxon>
        <taxon>Gammaproteobacteria</taxon>
        <taxon>Vibrionales</taxon>
        <taxon>Vibrionaceae</taxon>
        <taxon>Grimontia</taxon>
    </lineage>
</organism>
<dbReference type="Proteomes" id="UP001056255">
    <property type="component" value="Chromosome II"/>
</dbReference>
<dbReference type="RefSeq" id="WP_251879827.1">
    <property type="nucleotide sequence ID" value="NZ_CP082276.1"/>
</dbReference>
<dbReference type="InterPro" id="IPR017439">
    <property type="entry name" value="Amidohydrolase"/>
</dbReference>
<dbReference type="PANTHER" id="PTHR11014">
    <property type="entry name" value="PEPTIDASE M20 FAMILY MEMBER"/>
    <property type="match status" value="1"/>
</dbReference>
<dbReference type="Gene3D" id="3.40.630.10">
    <property type="entry name" value="Zn peptidases"/>
    <property type="match status" value="1"/>
</dbReference>
<dbReference type="EMBL" id="CP082276">
    <property type="protein sequence ID" value="USH04221.1"/>
    <property type="molecule type" value="Genomic_DNA"/>
</dbReference>
<dbReference type="Pfam" id="PF07687">
    <property type="entry name" value="M20_dimer"/>
    <property type="match status" value="1"/>
</dbReference>
<keyword evidence="1" id="KW-0378">Hydrolase</keyword>
<sequence>MFNPILFRHQLHKAPELSGFEENTAKLIADTLRSFGYDPQVNIGGYGIVQTIESGVPGPHLLFRADTDALPIDEVASHTHCSCTQGIMHACGHDGHSASLMALAYRLSMSSLQRGKVTLIFQPSEENGQGARAMLDDDSWSKGKIDYAFGYHNVPGHPLGQILCRENTFACASAGVSITLTGKTAHAAYPETALNPTRALRELMLEIEQLPQKASGSFSLATIVHVSLGQPAFGTTPAKATLMATLRSDSNKCFEALCCEVENIAGRYAERDRLDITIKWFDKFNATINHSEANMLLKQASKELGFDYNVLDKPMRWSEDFSEYSRTWPSAFFGLGSGVEHPPLHDPHYDFPDALIDVSSKIFEQIIRDMNGLKAQDFIQAI</sequence>
<proteinExistence type="predicted"/>
<dbReference type="PANTHER" id="PTHR11014:SF169">
    <property type="entry name" value="CLAN MH, FAMILY M20, PEPTIDASE T-LIKE METALLOPEPTIDASE"/>
    <property type="match status" value="1"/>
</dbReference>
<reference evidence="3" key="1">
    <citation type="submission" date="2021-08" db="EMBL/GenBank/DDBJ databases">
        <authorList>
            <person name="Sakaguchi M."/>
            <person name="Kikuchi T."/>
            <person name="Urbanczyk H."/>
        </authorList>
    </citation>
    <scope>NUCLEOTIDE SEQUENCE</scope>
    <source>
        <strain evidence="3">020920N</strain>
    </source>
</reference>
<dbReference type="NCBIfam" id="TIGR01891">
    <property type="entry name" value="amidohydrolases"/>
    <property type="match status" value="1"/>
</dbReference>
<evidence type="ECO:0000313" key="4">
    <source>
        <dbReference type="Proteomes" id="UP001056255"/>
    </source>
</evidence>
<dbReference type="InterPro" id="IPR002933">
    <property type="entry name" value="Peptidase_M20"/>
</dbReference>
<evidence type="ECO:0000259" key="2">
    <source>
        <dbReference type="Pfam" id="PF07687"/>
    </source>
</evidence>
<dbReference type="Pfam" id="PF01546">
    <property type="entry name" value="Peptidase_M20"/>
    <property type="match status" value="1"/>
</dbReference>
<dbReference type="PIRSF" id="PIRSF005962">
    <property type="entry name" value="Pept_M20D_amidohydro"/>
    <property type="match status" value="1"/>
</dbReference>
<dbReference type="InterPro" id="IPR036264">
    <property type="entry name" value="Bact_exopeptidase_dim_dom"/>
</dbReference>